<dbReference type="OrthoDB" id="1404010at2"/>
<evidence type="ECO:0000313" key="6">
    <source>
        <dbReference type="EMBL" id="OKS86167.1"/>
    </source>
</evidence>
<evidence type="ECO:0000256" key="2">
    <source>
        <dbReference type="ARBA" id="ARBA00022692"/>
    </source>
</evidence>
<feature type="transmembrane region" description="Helical" evidence="5">
    <location>
        <begin position="21"/>
        <end position="49"/>
    </location>
</feature>
<protein>
    <recommendedName>
        <fullName evidence="8">Major facilitator superfamily (MFS) profile domain-containing protein</fullName>
    </recommendedName>
</protein>
<dbReference type="EMBL" id="MPPL01000001">
    <property type="protein sequence ID" value="OKS86167.1"/>
    <property type="molecule type" value="Genomic_DNA"/>
</dbReference>
<organism evidence="6 7">
    <name type="scientific">Mucilaginibacter polytrichastri</name>
    <dbReference type="NCBI Taxonomy" id="1302689"/>
    <lineage>
        <taxon>Bacteria</taxon>
        <taxon>Pseudomonadati</taxon>
        <taxon>Bacteroidota</taxon>
        <taxon>Sphingobacteriia</taxon>
        <taxon>Sphingobacteriales</taxon>
        <taxon>Sphingobacteriaceae</taxon>
        <taxon>Mucilaginibacter</taxon>
    </lineage>
</organism>
<dbReference type="PANTHER" id="PTHR23501">
    <property type="entry name" value="MAJOR FACILITATOR SUPERFAMILY"/>
    <property type="match status" value="1"/>
</dbReference>
<reference evidence="6 7" key="1">
    <citation type="submission" date="2016-11" db="EMBL/GenBank/DDBJ databases">
        <title>Whole Genome Sequencing of Mucilaginibacter polytrichastri RG4-7(T) isolated from the moss sample.</title>
        <authorList>
            <person name="Li Y."/>
        </authorList>
    </citation>
    <scope>NUCLEOTIDE SEQUENCE [LARGE SCALE GENOMIC DNA]</scope>
    <source>
        <strain evidence="6 7">RG4-7</strain>
    </source>
</reference>
<feature type="transmembrane region" description="Helical" evidence="5">
    <location>
        <begin position="84"/>
        <end position="104"/>
    </location>
</feature>
<evidence type="ECO:0000256" key="4">
    <source>
        <dbReference type="ARBA" id="ARBA00023136"/>
    </source>
</evidence>
<dbReference type="InterPro" id="IPR036259">
    <property type="entry name" value="MFS_trans_sf"/>
</dbReference>
<feature type="transmembrane region" description="Helical" evidence="5">
    <location>
        <begin position="498"/>
        <end position="516"/>
    </location>
</feature>
<feature type="transmembrane region" description="Helical" evidence="5">
    <location>
        <begin position="110"/>
        <end position="132"/>
    </location>
</feature>
<feature type="transmembrane region" description="Helical" evidence="5">
    <location>
        <begin position="279"/>
        <end position="303"/>
    </location>
</feature>
<comment type="subcellular location">
    <subcellularLocation>
        <location evidence="1">Membrane</location>
        <topology evidence="1">Multi-pass membrane protein</topology>
    </subcellularLocation>
</comment>
<gene>
    <name evidence="6" type="ORF">RG47T_1618</name>
</gene>
<dbReference type="PANTHER" id="PTHR23501:SF5">
    <property type="entry name" value="TRANSPORT PROTEIN"/>
    <property type="match status" value="1"/>
</dbReference>
<evidence type="ECO:0000256" key="1">
    <source>
        <dbReference type="ARBA" id="ARBA00004141"/>
    </source>
</evidence>
<feature type="transmembrane region" description="Helical" evidence="5">
    <location>
        <begin position="173"/>
        <end position="192"/>
    </location>
</feature>
<feature type="transmembrane region" description="Helical" evidence="5">
    <location>
        <begin position="144"/>
        <end position="167"/>
    </location>
</feature>
<feature type="transmembrane region" description="Helical" evidence="5">
    <location>
        <begin position="55"/>
        <end position="72"/>
    </location>
</feature>
<dbReference type="InterPro" id="IPR011701">
    <property type="entry name" value="MFS"/>
</dbReference>
<feature type="transmembrane region" description="Helical" evidence="5">
    <location>
        <begin position="241"/>
        <end position="258"/>
    </location>
</feature>
<dbReference type="GO" id="GO:0022857">
    <property type="term" value="F:transmembrane transporter activity"/>
    <property type="evidence" value="ECO:0007669"/>
    <property type="project" value="InterPro"/>
</dbReference>
<feature type="transmembrane region" description="Helical" evidence="5">
    <location>
        <begin position="410"/>
        <end position="429"/>
    </location>
</feature>
<dbReference type="STRING" id="1302689.RG47T_1618"/>
<keyword evidence="4 5" id="KW-0472">Membrane</keyword>
<dbReference type="Proteomes" id="UP000186720">
    <property type="component" value="Unassembled WGS sequence"/>
</dbReference>
<evidence type="ECO:0008006" key="8">
    <source>
        <dbReference type="Google" id="ProtNLM"/>
    </source>
</evidence>
<accession>A0A1Q5ZWM2</accession>
<keyword evidence="7" id="KW-1185">Reference proteome</keyword>
<keyword evidence="3 5" id="KW-1133">Transmembrane helix</keyword>
<feature type="transmembrane region" description="Helical" evidence="5">
    <location>
        <begin position="342"/>
        <end position="365"/>
    </location>
</feature>
<proteinExistence type="predicted"/>
<comment type="caution">
    <text evidence="6">The sequence shown here is derived from an EMBL/GenBank/DDBJ whole genome shotgun (WGS) entry which is preliminary data.</text>
</comment>
<dbReference type="RefSeq" id="WP_074488894.1">
    <property type="nucleotide sequence ID" value="NZ_FPAM01000013.1"/>
</dbReference>
<name>A0A1Q5ZWM2_9SPHI</name>
<dbReference type="Gene3D" id="1.20.1250.20">
    <property type="entry name" value="MFS general substrate transporter like domains"/>
    <property type="match status" value="1"/>
</dbReference>
<sequence length="533" mass="60118">METGKIMPVFKGWASEWLIRFAIFMVVVPSLGLFGLSTANGGAAAGFYGIEPADVQYSMVIFYAAVASFFALERRFFSFIAVKQYLIISTVVQVVTSYICFSTRNLHVLFTFRFIQGMANCASTSICITLIFSRLKSERAREIGYSLFYGLLLCITPLTTLVTAGVVDAFNYNVLYKFIIYFYVPGAILLFIMMNDVRLDRKFPLYQVDWPSFIIYALMLSLIGYVLLYGQQYYWLQDKRILWSVIAIVILLAIHIVRQLSLKRPYLTLEVFKYRNFSVGLMLIFVLYICRGALGITTTYFAAVLGMDPFHLANMLVANMLGIFVGVIISSRMLLMHRPMRFIIMLGFAFMLVFHVWMCFLFDIQANATEFIIPLIVQGLGAGLLMAPLIIFTVSSVPTHLGSTASATGVFFRFAGFCSSIAFINYFSLFNQSAHYNRFQQLISDVDPATVQRIAGYKQALIGRGMAADQAAKAASGLVVRSVNAQTLMRYSMDYYQLISWVILVVILLVAVYPYINRTKINLEDNQPAPASY</sequence>
<evidence type="ECO:0000256" key="5">
    <source>
        <dbReference type="SAM" id="Phobius"/>
    </source>
</evidence>
<keyword evidence="2 5" id="KW-0812">Transmembrane</keyword>
<feature type="transmembrane region" description="Helical" evidence="5">
    <location>
        <begin position="315"/>
        <end position="335"/>
    </location>
</feature>
<dbReference type="GO" id="GO:0005886">
    <property type="term" value="C:plasma membrane"/>
    <property type="evidence" value="ECO:0007669"/>
    <property type="project" value="TreeGrafter"/>
</dbReference>
<feature type="transmembrane region" description="Helical" evidence="5">
    <location>
        <begin position="213"/>
        <end position="235"/>
    </location>
</feature>
<evidence type="ECO:0000313" key="7">
    <source>
        <dbReference type="Proteomes" id="UP000186720"/>
    </source>
</evidence>
<dbReference type="AlphaFoldDB" id="A0A1Q5ZWM2"/>
<evidence type="ECO:0000256" key="3">
    <source>
        <dbReference type="ARBA" id="ARBA00022989"/>
    </source>
</evidence>
<feature type="transmembrane region" description="Helical" evidence="5">
    <location>
        <begin position="371"/>
        <end position="398"/>
    </location>
</feature>
<dbReference type="Pfam" id="PF07690">
    <property type="entry name" value="MFS_1"/>
    <property type="match status" value="1"/>
</dbReference>
<dbReference type="SUPFAM" id="SSF103473">
    <property type="entry name" value="MFS general substrate transporter"/>
    <property type="match status" value="1"/>
</dbReference>